<feature type="transmembrane region" description="Helical" evidence="1">
    <location>
        <begin position="12"/>
        <end position="33"/>
    </location>
</feature>
<keyword evidence="1" id="KW-0472">Membrane</keyword>
<dbReference type="AlphaFoldDB" id="A0A7X0VFK6"/>
<feature type="transmembrane region" description="Helical" evidence="1">
    <location>
        <begin position="54"/>
        <end position="72"/>
    </location>
</feature>
<evidence type="ECO:0000313" key="2">
    <source>
        <dbReference type="EMBL" id="MBB6672142.1"/>
    </source>
</evidence>
<comment type="caution">
    <text evidence="2">The sequence shown here is derived from an EMBL/GenBank/DDBJ whole genome shotgun (WGS) entry which is preliminary data.</text>
</comment>
<dbReference type="EMBL" id="JACJVP010000025">
    <property type="protein sequence ID" value="MBB6672142.1"/>
    <property type="molecule type" value="Genomic_DNA"/>
</dbReference>
<name>A0A7X0VFK6_9BACL</name>
<protein>
    <recommendedName>
        <fullName evidence="4">Integral membrane protein</fullName>
    </recommendedName>
</protein>
<reference evidence="2 3" key="1">
    <citation type="submission" date="2020-08" db="EMBL/GenBank/DDBJ databases">
        <title>Cohnella phylogeny.</title>
        <authorList>
            <person name="Dunlap C."/>
        </authorList>
    </citation>
    <scope>NUCLEOTIDE SEQUENCE [LARGE SCALE GENOMIC DNA]</scope>
    <source>
        <strain evidence="2 3">DSM 28246</strain>
    </source>
</reference>
<evidence type="ECO:0008006" key="4">
    <source>
        <dbReference type="Google" id="ProtNLM"/>
    </source>
</evidence>
<keyword evidence="1" id="KW-1133">Transmembrane helix</keyword>
<dbReference type="RefSeq" id="WP_185143622.1">
    <property type="nucleotide sequence ID" value="NZ_JACJVP010000025.1"/>
</dbReference>
<evidence type="ECO:0000313" key="3">
    <source>
        <dbReference type="Proteomes" id="UP000547209"/>
    </source>
</evidence>
<dbReference type="Proteomes" id="UP000547209">
    <property type="component" value="Unassembled WGS sequence"/>
</dbReference>
<feature type="transmembrane region" description="Helical" evidence="1">
    <location>
        <begin position="84"/>
        <end position="103"/>
    </location>
</feature>
<accession>A0A7X0VFK6</accession>
<keyword evidence="3" id="KW-1185">Reference proteome</keyword>
<organism evidence="2 3">
    <name type="scientific">Cohnella nanjingensis</name>
    <dbReference type="NCBI Taxonomy" id="1387779"/>
    <lineage>
        <taxon>Bacteria</taxon>
        <taxon>Bacillati</taxon>
        <taxon>Bacillota</taxon>
        <taxon>Bacilli</taxon>
        <taxon>Bacillales</taxon>
        <taxon>Paenibacillaceae</taxon>
        <taxon>Cohnella</taxon>
    </lineage>
</organism>
<feature type="transmembrane region" description="Helical" evidence="1">
    <location>
        <begin position="115"/>
        <end position="134"/>
    </location>
</feature>
<sequence>MGTAFSFLQAAAYVSAILLVGIAGFQVMLLLGLPLGAYSWGGKHPGVLPKRLRLLSLPAACVLLLIGFIFLVHTDAVAIDMPSAFTRILVWIFTIFLGLNTLGNLASKSRQEKRAMAPLSGILFVCGLYIALYGG</sequence>
<evidence type="ECO:0000256" key="1">
    <source>
        <dbReference type="SAM" id="Phobius"/>
    </source>
</evidence>
<keyword evidence="1" id="KW-0812">Transmembrane</keyword>
<proteinExistence type="predicted"/>
<gene>
    <name evidence="2" type="ORF">H7C19_15795</name>
</gene>